<organism evidence="2 3">
    <name type="scientific">Citricoccus parietis</name>
    <dbReference type="NCBI Taxonomy" id="592307"/>
    <lineage>
        <taxon>Bacteria</taxon>
        <taxon>Bacillati</taxon>
        <taxon>Actinomycetota</taxon>
        <taxon>Actinomycetes</taxon>
        <taxon>Micrococcales</taxon>
        <taxon>Micrococcaceae</taxon>
        <taxon>Citricoccus</taxon>
    </lineage>
</organism>
<protein>
    <submittedName>
        <fullName evidence="2">Uncharacterized protein</fullName>
    </submittedName>
</protein>
<accession>A0ABV5FZB4</accession>
<feature type="compositionally biased region" description="Low complexity" evidence="1">
    <location>
        <begin position="16"/>
        <end position="39"/>
    </location>
</feature>
<feature type="region of interest" description="Disordered" evidence="1">
    <location>
        <begin position="1"/>
        <end position="46"/>
    </location>
</feature>
<comment type="caution">
    <text evidence="2">The sequence shown here is derived from an EMBL/GenBank/DDBJ whole genome shotgun (WGS) entry which is preliminary data.</text>
</comment>
<evidence type="ECO:0000313" key="2">
    <source>
        <dbReference type="EMBL" id="MFB9072012.1"/>
    </source>
</evidence>
<dbReference type="Proteomes" id="UP001589575">
    <property type="component" value="Unassembled WGS sequence"/>
</dbReference>
<keyword evidence="3" id="KW-1185">Reference proteome</keyword>
<reference evidence="2 3" key="1">
    <citation type="submission" date="2024-09" db="EMBL/GenBank/DDBJ databases">
        <authorList>
            <person name="Sun Q."/>
            <person name="Mori K."/>
        </authorList>
    </citation>
    <scope>NUCLEOTIDE SEQUENCE [LARGE SCALE GENOMIC DNA]</scope>
    <source>
        <strain evidence="2 3">CCM 7609</strain>
    </source>
</reference>
<proteinExistence type="predicted"/>
<evidence type="ECO:0000313" key="3">
    <source>
        <dbReference type="Proteomes" id="UP001589575"/>
    </source>
</evidence>
<dbReference type="EMBL" id="JBHMFI010000001">
    <property type="protein sequence ID" value="MFB9072012.1"/>
    <property type="molecule type" value="Genomic_DNA"/>
</dbReference>
<gene>
    <name evidence="2" type="ORF">ACFFX0_12660</name>
</gene>
<evidence type="ECO:0000256" key="1">
    <source>
        <dbReference type="SAM" id="MobiDB-lite"/>
    </source>
</evidence>
<sequence length="78" mass="8455">MGACHATKNTVNPQGRSSTVRRAPRSRSSAPSATRPRTSGATWQTRSCCAGMAPTRGIRPAAACSWPWWRRRSIRASA</sequence>
<name>A0ABV5FZB4_9MICC</name>